<feature type="short sequence motif" description="Meso-diaminopimelate recognition motif" evidence="2">
    <location>
        <begin position="372"/>
        <end position="375"/>
    </location>
</feature>
<dbReference type="Pfam" id="PF02875">
    <property type="entry name" value="Mur_ligase_C"/>
    <property type="match status" value="1"/>
</dbReference>
<keyword evidence="2" id="KW-0067">ATP-binding</keyword>
<dbReference type="OrthoDB" id="9800958at2"/>
<feature type="binding site" evidence="2">
    <location>
        <position position="430"/>
    </location>
    <ligand>
        <name>meso-2,6-diaminopimelate</name>
        <dbReference type="ChEBI" id="CHEBI:57791"/>
    </ligand>
</feature>
<dbReference type="PANTHER" id="PTHR23135">
    <property type="entry name" value="MUR LIGASE FAMILY MEMBER"/>
    <property type="match status" value="1"/>
</dbReference>
<dbReference type="SUPFAM" id="SSF53244">
    <property type="entry name" value="MurD-like peptide ligases, peptide-binding domain"/>
    <property type="match status" value="1"/>
</dbReference>
<dbReference type="GO" id="GO:0005737">
    <property type="term" value="C:cytoplasm"/>
    <property type="evidence" value="ECO:0007669"/>
    <property type="project" value="UniProtKB-SubCell"/>
</dbReference>
<feature type="binding site" evidence="2">
    <location>
        <position position="155"/>
    </location>
    <ligand>
        <name>UDP-N-acetyl-alpha-D-muramoyl-L-alanyl-D-glutamate</name>
        <dbReference type="ChEBI" id="CHEBI:83900"/>
    </ligand>
</feature>
<dbReference type="GO" id="GO:0000287">
    <property type="term" value="F:magnesium ion binding"/>
    <property type="evidence" value="ECO:0007669"/>
    <property type="project" value="UniProtKB-UniRule"/>
</dbReference>
<keyword evidence="2 3" id="KW-0573">Peptidoglycan synthesis</keyword>
<evidence type="ECO:0000256" key="2">
    <source>
        <dbReference type="HAMAP-Rule" id="MF_00208"/>
    </source>
</evidence>
<comment type="caution">
    <text evidence="2">Lacks conserved residue(s) required for the propagation of feature annotation.</text>
</comment>
<feature type="compositionally biased region" description="Basic and acidic residues" evidence="4">
    <location>
        <begin position="13"/>
        <end position="24"/>
    </location>
</feature>
<dbReference type="NCBIfam" id="TIGR01085">
    <property type="entry name" value="murE"/>
    <property type="match status" value="1"/>
</dbReference>
<comment type="cofactor">
    <cofactor evidence="2">
        <name>Mg(2+)</name>
        <dbReference type="ChEBI" id="CHEBI:18420"/>
    </cofactor>
</comment>
<dbReference type="GO" id="GO:0051301">
    <property type="term" value="P:cell division"/>
    <property type="evidence" value="ECO:0007669"/>
    <property type="project" value="UniProtKB-KW"/>
</dbReference>
<sequence length="459" mass="49958">MGEQALTSASSPDSRKEELEENRMGEQALTSASSPLSRGEGPGERETYLQVKNSAKALAQTAAEFYHNPSQDLTLVGITGTNGKTTVATLLHDLYTNLGYKAGLLSTVEIRVGSEVQTATHTTPDALSVNALLAEMRDAGCDYVFMEVSSHAVSQHRTCGLAFNGGVFTNLSHDHLDYHETFAAYRDAKKGFFDQLPKTAFALVNADDKNGQFMLQNTKARKLAFSLRKLVDYRAKVLSNSAQGLQLELDGTEVFTRFIGRFNAYNLIAAFGVAMELGQERDEVLVAISSLTAAAGRLDYVTDPAGLVTAVVDYAHTPDALENVLTTLRDLLATDAQLLCVVGAGGDRDKTKRPLMAQLAAKIADRVILTSDNPRSEDPETIINDMEAGLTTSMQKEKTLRITDRRSAIRTAVQFARPQDIVLVAGKGHETYQEIKGERLPFNDKLELATALNTRNYAS</sequence>
<dbReference type="InterPro" id="IPR036565">
    <property type="entry name" value="Mur-like_cat_sf"/>
</dbReference>
<dbReference type="InterPro" id="IPR004101">
    <property type="entry name" value="Mur_ligase_C"/>
</dbReference>
<dbReference type="HAMAP" id="MF_00208">
    <property type="entry name" value="MurE"/>
    <property type="match status" value="1"/>
</dbReference>
<feature type="domain" description="Mur ligase C-terminal" evidence="5">
    <location>
        <begin position="296"/>
        <end position="428"/>
    </location>
</feature>
<evidence type="ECO:0000256" key="4">
    <source>
        <dbReference type="SAM" id="MobiDB-lite"/>
    </source>
</evidence>
<evidence type="ECO:0000256" key="3">
    <source>
        <dbReference type="RuleBase" id="RU004135"/>
    </source>
</evidence>
<keyword evidence="2" id="KW-0547">Nucleotide-binding</keyword>
<keyword evidence="8" id="KW-1185">Reference proteome</keyword>
<keyword evidence="2 3" id="KW-0961">Cell wall biogenesis/degradation</keyword>
<comment type="similarity">
    <text evidence="1 2">Belongs to the MurCDEF family. MurE subfamily.</text>
</comment>
<feature type="binding site" evidence="2">
    <location>
        <position position="157"/>
    </location>
    <ligand>
        <name>UDP-N-acetyl-alpha-D-muramoyl-L-alanyl-D-glutamate</name>
        <dbReference type="ChEBI" id="CHEBI:83900"/>
    </ligand>
</feature>
<dbReference type="InterPro" id="IPR005761">
    <property type="entry name" value="UDP-N-AcMur-Glu-dNH2Pim_ligase"/>
</dbReference>
<comment type="subcellular location">
    <subcellularLocation>
        <location evidence="2 3">Cytoplasm</location>
    </subcellularLocation>
</comment>
<dbReference type="InterPro" id="IPR036615">
    <property type="entry name" value="Mur_ligase_C_dom_sf"/>
</dbReference>
<dbReference type="NCBIfam" id="NF001126">
    <property type="entry name" value="PRK00139.1-4"/>
    <property type="match status" value="1"/>
</dbReference>
<proteinExistence type="inferred from homology"/>
<feature type="binding site" evidence="2">
    <location>
        <position position="348"/>
    </location>
    <ligand>
        <name>meso-2,6-diaminopimelate</name>
        <dbReference type="ChEBI" id="CHEBI:57791"/>
    </ligand>
</feature>
<dbReference type="GO" id="GO:0008360">
    <property type="term" value="P:regulation of cell shape"/>
    <property type="evidence" value="ECO:0007669"/>
    <property type="project" value="UniProtKB-KW"/>
</dbReference>
<keyword evidence="2 3" id="KW-0132">Cell division</keyword>
<feature type="binding site" evidence="2">
    <location>
        <begin position="122"/>
        <end position="123"/>
    </location>
    <ligand>
        <name>UDP-N-acetyl-alpha-D-muramoyl-L-alanyl-D-glutamate</name>
        <dbReference type="ChEBI" id="CHEBI:83900"/>
    </ligand>
</feature>
<evidence type="ECO:0000259" key="6">
    <source>
        <dbReference type="Pfam" id="PF08245"/>
    </source>
</evidence>
<dbReference type="PANTHER" id="PTHR23135:SF4">
    <property type="entry name" value="UDP-N-ACETYLMURAMOYL-L-ALANYL-D-GLUTAMATE--2,6-DIAMINOPIMELATE LIGASE MURE HOMOLOG, CHLOROPLASTIC"/>
    <property type="match status" value="1"/>
</dbReference>
<feature type="binding site" evidence="2">
    <location>
        <position position="426"/>
    </location>
    <ligand>
        <name>meso-2,6-diaminopimelate</name>
        <dbReference type="ChEBI" id="CHEBI:57791"/>
    </ligand>
</feature>
<keyword evidence="2 7" id="KW-0436">Ligase</keyword>
<evidence type="ECO:0000259" key="5">
    <source>
        <dbReference type="Pfam" id="PF02875"/>
    </source>
</evidence>
<dbReference type="GO" id="GO:0008765">
    <property type="term" value="F:UDP-N-acetylmuramoylalanyl-D-glutamate-2,6-diaminopimelate ligase activity"/>
    <property type="evidence" value="ECO:0007669"/>
    <property type="project" value="UniProtKB-UniRule"/>
</dbReference>
<keyword evidence="2 3" id="KW-0133">Cell shape</keyword>
<feature type="compositionally biased region" description="Polar residues" evidence="4">
    <location>
        <begin position="1"/>
        <end position="12"/>
    </location>
</feature>
<feature type="binding site" evidence="2">
    <location>
        <position position="14"/>
    </location>
    <ligand>
        <name>UDP-N-acetyl-alpha-D-muramoyl-L-alanyl-D-glutamate</name>
        <dbReference type="ChEBI" id="CHEBI:83900"/>
    </ligand>
</feature>
<dbReference type="GO" id="GO:0071555">
    <property type="term" value="P:cell wall organization"/>
    <property type="evidence" value="ECO:0007669"/>
    <property type="project" value="UniProtKB-KW"/>
</dbReference>
<organism evidence="7 8">
    <name type="scientific">Neolewinella aurantiaca</name>
    <dbReference type="NCBI Taxonomy" id="2602767"/>
    <lineage>
        <taxon>Bacteria</taxon>
        <taxon>Pseudomonadati</taxon>
        <taxon>Bacteroidota</taxon>
        <taxon>Saprospiria</taxon>
        <taxon>Saprospirales</taxon>
        <taxon>Lewinellaceae</taxon>
        <taxon>Neolewinella</taxon>
    </lineage>
</organism>
<evidence type="ECO:0000313" key="8">
    <source>
        <dbReference type="Proteomes" id="UP000321907"/>
    </source>
</evidence>
<dbReference type="Pfam" id="PF08245">
    <property type="entry name" value="Mur_ligase_M"/>
    <property type="match status" value="1"/>
</dbReference>
<comment type="catalytic activity">
    <reaction evidence="2">
        <text>UDP-N-acetyl-alpha-D-muramoyl-L-alanyl-D-glutamate + meso-2,6-diaminopimelate + ATP = UDP-N-acetyl-alpha-D-muramoyl-L-alanyl-gamma-D-glutamyl-meso-2,6-diaminopimelate + ADP + phosphate + H(+)</text>
        <dbReference type="Rhea" id="RHEA:23676"/>
        <dbReference type="ChEBI" id="CHEBI:15378"/>
        <dbReference type="ChEBI" id="CHEBI:30616"/>
        <dbReference type="ChEBI" id="CHEBI:43474"/>
        <dbReference type="ChEBI" id="CHEBI:57791"/>
        <dbReference type="ChEBI" id="CHEBI:83900"/>
        <dbReference type="ChEBI" id="CHEBI:83905"/>
        <dbReference type="ChEBI" id="CHEBI:456216"/>
        <dbReference type="EC" id="6.3.2.13"/>
    </reaction>
</comment>
<evidence type="ECO:0000313" key="7">
    <source>
        <dbReference type="EMBL" id="TXF89730.1"/>
    </source>
</evidence>
<dbReference type="GO" id="GO:0009252">
    <property type="term" value="P:peptidoglycan biosynthetic process"/>
    <property type="evidence" value="ECO:0007669"/>
    <property type="project" value="UniProtKB-UniRule"/>
</dbReference>
<dbReference type="InterPro" id="IPR013221">
    <property type="entry name" value="Mur_ligase_cen"/>
</dbReference>
<feature type="binding site" evidence="2">
    <location>
        <begin position="80"/>
        <end position="86"/>
    </location>
    <ligand>
        <name>ATP</name>
        <dbReference type="ChEBI" id="CHEBI:30616"/>
    </ligand>
</feature>
<reference evidence="7 8" key="1">
    <citation type="submission" date="2019-08" db="EMBL/GenBank/DDBJ databases">
        <title>Lewinella sp. strain SSH13 Genome sequencing and assembly.</title>
        <authorList>
            <person name="Kim I."/>
        </authorList>
    </citation>
    <scope>NUCLEOTIDE SEQUENCE [LARGE SCALE GENOMIC DNA]</scope>
    <source>
        <strain evidence="7 8">SSH13</strain>
    </source>
</reference>
<dbReference type="GO" id="GO:0005524">
    <property type="term" value="F:ATP binding"/>
    <property type="evidence" value="ECO:0007669"/>
    <property type="project" value="UniProtKB-UniRule"/>
</dbReference>
<comment type="pathway">
    <text evidence="2 3">Cell wall biogenesis; peptidoglycan biosynthesis.</text>
</comment>
<dbReference type="UniPathway" id="UPA00219"/>
<keyword evidence="2" id="KW-0460">Magnesium</keyword>
<dbReference type="EC" id="6.3.2.13" evidence="2"/>
<feature type="region of interest" description="Disordered" evidence="4">
    <location>
        <begin position="1"/>
        <end position="44"/>
    </location>
</feature>
<protein>
    <recommendedName>
        <fullName evidence="2">UDP-N-acetylmuramoyl-L-alanyl-D-glutamate--2,6-diaminopimelate ligase</fullName>
        <ecNumber evidence="2">6.3.2.13</ecNumber>
    </recommendedName>
    <alternativeName>
        <fullName evidence="2">Meso-A2pm-adding enzyme</fullName>
    </alternativeName>
    <alternativeName>
        <fullName evidence="2">Meso-diaminopimelate-adding enzyme</fullName>
    </alternativeName>
    <alternativeName>
        <fullName evidence="2">UDP-MurNAc-L-Ala-D-Glu:meso-diaminopimelate ligase</fullName>
    </alternativeName>
    <alternativeName>
        <fullName evidence="2">UDP-MurNAc-tripeptide synthetase</fullName>
    </alternativeName>
    <alternativeName>
        <fullName evidence="2">UDP-N-acetylmuramyl-tripeptide synthetase</fullName>
    </alternativeName>
</protein>
<dbReference type="AlphaFoldDB" id="A0A5C7FTY1"/>
<gene>
    <name evidence="2" type="primary">murE</name>
    <name evidence="7" type="ORF">FUA23_09285</name>
</gene>
<keyword evidence="2 3" id="KW-0131">Cell cycle</keyword>
<dbReference type="EMBL" id="VOXD01000012">
    <property type="protein sequence ID" value="TXF89730.1"/>
    <property type="molecule type" value="Genomic_DNA"/>
</dbReference>
<accession>A0A5C7FTY1</accession>
<comment type="PTM">
    <text evidence="2">Carboxylation is probably crucial for Mg(2+) binding and, consequently, for the gamma-phosphate positioning of ATP.</text>
</comment>
<dbReference type="Gene3D" id="3.40.1190.10">
    <property type="entry name" value="Mur-like, catalytic domain"/>
    <property type="match status" value="1"/>
</dbReference>
<evidence type="ECO:0000256" key="1">
    <source>
        <dbReference type="ARBA" id="ARBA00005898"/>
    </source>
</evidence>
<comment type="function">
    <text evidence="2">Catalyzes the addition of meso-diaminopimelic acid to the nucleotide precursor UDP-N-acetylmuramoyl-L-alanyl-D-glutamate (UMAG) in the biosynthesis of bacterial cell-wall peptidoglycan.</text>
</comment>
<feature type="modified residue" description="N6-carboxylysine" evidence="2">
    <location>
        <position position="189"/>
    </location>
</feature>
<feature type="binding site" evidence="2">
    <location>
        <begin position="372"/>
        <end position="375"/>
    </location>
    <ligand>
        <name>meso-2,6-diaminopimelate</name>
        <dbReference type="ChEBI" id="CHEBI:57791"/>
    </ligand>
</feature>
<feature type="domain" description="Mur ligase central" evidence="6">
    <location>
        <begin position="78"/>
        <end position="274"/>
    </location>
</feature>
<name>A0A5C7FTY1_9BACT</name>
<dbReference type="Gene3D" id="3.90.190.20">
    <property type="entry name" value="Mur ligase, C-terminal domain"/>
    <property type="match status" value="1"/>
</dbReference>
<comment type="caution">
    <text evidence="7">The sequence shown here is derived from an EMBL/GenBank/DDBJ whole genome shotgun (WGS) entry which is preliminary data.</text>
</comment>
<dbReference type="Proteomes" id="UP000321907">
    <property type="component" value="Unassembled WGS sequence"/>
</dbReference>
<dbReference type="SUPFAM" id="SSF53623">
    <property type="entry name" value="MurD-like peptide ligases, catalytic domain"/>
    <property type="match status" value="1"/>
</dbReference>
<keyword evidence="2" id="KW-0963">Cytoplasm</keyword>
<feature type="binding site" evidence="2">
    <location>
        <position position="149"/>
    </location>
    <ligand>
        <name>UDP-N-acetyl-alpha-D-muramoyl-L-alanyl-D-glutamate</name>
        <dbReference type="ChEBI" id="CHEBI:83900"/>
    </ligand>
</feature>